<feature type="chain" id="PRO_5003779327" evidence="1">
    <location>
        <begin position="23"/>
        <end position="157"/>
    </location>
</feature>
<dbReference type="PROSITE" id="PS51257">
    <property type="entry name" value="PROKAR_LIPOPROTEIN"/>
    <property type="match status" value="1"/>
</dbReference>
<gene>
    <name evidence="2" type="ORF">NT02SARS_0432</name>
</gene>
<reference evidence="2 3" key="1">
    <citation type="journal article" date="2012" name="ISME J.">
        <title>Genomic insights to SAR86, an abundant and uncultivated marine bacterial lineage.</title>
        <authorList>
            <person name="Dupont C.L."/>
            <person name="Rusch D.B."/>
            <person name="Yooseph S."/>
            <person name="Lombardo M.J."/>
            <person name="Richter R.A."/>
            <person name="Valas R."/>
            <person name="Novotny M."/>
            <person name="Yee-Greenbaum J."/>
            <person name="Selengut J.D."/>
            <person name="Haft D.H."/>
            <person name="Halpern A.L."/>
            <person name="Lasken R.S."/>
            <person name="Nealson K."/>
            <person name="Friedman R."/>
            <person name="Venter J.C."/>
        </authorList>
    </citation>
    <scope>NUCLEOTIDE SEQUENCE [LARGE SCALE GENOMIC DNA]</scope>
</reference>
<organism evidence="2 3">
    <name type="scientific">SAR86 cluster bacterium SAR86B</name>
    <dbReference type="NCBI Taxonomy" id="1123867"/>
    <lineage>
        <taxon>Bacteria</taxon>
        <taxon>Pseudomonadati</taxon>
        <taxon>Pseudomonadota</taxon>
        <taxon>Gammaproteobacteria</taxon>
        <taxon>SAR86 cluster</taxon>
    </lineage>
</organism>
<feature type="signal peptide" evidence="1">
    <location>
        <begin position="1"/>
        <end position="22"/>
    </location>
</feature>
<name>J4KT54_9GAMM</name>
<protein>
    <submittedName>
        <fullName evidence="2">Putative lipoprotein</fullName>
    </submittedName>
</protein>
<evidence type="ECO:0000313" key="2">
    <source>
        <dbReference type="EMBL" id="EJP73859.1"/>
    </source>
</evidence>
<dbReference type="EMBL" id="JH611164">
    <property type="protein sequence ID" value="EJP73859.1"/>
    <property type="molecule type" value="Genomic_DNA"/>
</dbReference>
<sequence length="157" mass="16962">MKFSYIASFCLIFLISSCSLITDEYQVNQKKVLNYLLEDFPIPEKAEIIKAPTVLLGTGGAVSGRITLSSNDSPAENLIFYGEAAASAGWNLVSTKAGEEVTLVYNKNGRVATIYITPKNTFRGFFQGDVGSDIDVTLMHPDVKANSQFGGVILPEG</sequence>
<evidence type="ECO:0000256" key="1">
    <source>
        <dbReference type="SAM" id="SignalP"/>
    </source>
</evidence>
<keyword evidence="2" id="KW-0449">Lipoprotein</keyword>
<dbReference type="Proteomes" id="UP000010116">
    <property type="component" value="Unassembled WGS sequence"/>
</dbReference>
<keyword evidence="1" id="KW-0732">Signal</keyword>
<accession>J4KT54</accession>
<dbReference type="HOGENOM" id="CLU_1676629_0_0_6"/>
<evidence type="ECO:0000313" key="3">
    <source>
        <dbReference type="Proteomes" id="UP000010116"/>
    </source>
</evidence>
<dbReference type="AlphaFoldDB" id="J4KT54"/>
<proteinExistence type="predicted"/>